<dbReference type="Pfam" id="PF07717">
    <property type="entry name" value="OB_NTP_bind"/>
    <property type="match status" value="1"/>
</dbReference>
<gene>
    <name evidence="8" type="ORF">SAMN05216233_103164</name>
</gene>
<dbReference type="SMART" id="SM00487">
    <property type="entry name" value="DEXDc"/>
    <property type="match status" value="1"/>
</dbReference>
<feature type="region of interest" description="Disordered" evidence="5">
    <location>
        <begin position="21"/>
        <end position="72"/>
    </location>
</feature>
<dbReference type="InterPro" id="IPR003593">
    <property type="entry name" value="AAA+_ATPase"/>
</dbReference>
<dbReference type="Pfam" id="PF00271">
    <property type="entry name" value="Helicase_C"/>
    <property type="match status" value="1"/>
</dbReference>
<dbReference type="GO" id="GO:0003723">
    <property type="term" value="F:RNA binding"/>
    <property type="evidence" value="ECO:0007669"/>
    <property type="project" value="TreeGrafter"/>
</dbReference>
<name>A0A1G5CRF2_9BACT</name>
<dbReference type="PROSITE" id="PS51194">
    <property type="entry name" value="HELICASE_CTER"/>
    <property type="match status" value="1"/>
</dbReference>
<keyword evidence="2" id="KW-0378">Hydrolase</keyword>
<accession>A0A1G5CRF2</accession>
<dbReference type="InterPro" id="IPR014001">
    <property type="entry name" value="Helicase_ATP-bd"/>
</dbReference>
<dbReference type="SUPFAM" id="SSF52540">
    <property type="entry name" value="P-loop containing nucleoside triphosphate hydrolases"/>
    <property type="match status" value="1"/>
</dbReference>
<dbReference type="GO" id="GO:0005524">
    <property type="term" value="F:ATP binding"/>
    <property type="evidence" value="ECO:0007669"/>
    <property type="project" value="UniProtKB-KW"/>
</dbReference>
<feature type="compositionally biased region" description="Basic and acidic residues" evidence="5">
    <location>
        <begin position="21"/>
        <end position="64"/>
    </location>
</feature>
<dbReference type="RefSeq" id="WP_092209331.1">
    <property type="nucleotide sequence ID" value="NZ_FMUX01000003.1"/>
</dbReference>
<evidence type="ECO:0000256" key="1">
    <source>
        <dbReference type="ARBA" id="ARBA00022741"/>
    </source>
</evidence>
<evidence type="ECO:0000256" key="4">
    <source>
        <dbReference type="ARBA" id="ARBA00022840"/>
    </source>
</evidence>
<dbReference type="InterPro" id="IPR027417">
    <property type="entry name" value="P-loop_NTPase"/>
</dbReference>
<dbReference type="FunFam" id="1.20.120.1080:FF:000005">
    <property type="entry name" value="ATP-dependent helicase HrpA"/>
    <property type="match status" value="1"/>
</dbReference>
<keyword evidence="9" id="KW-1185">Reference proteome</keyword>
<reference evidence="8 9" key="1">
    <citation type="submission" date="2016-10" db="EMBL/GenBank/DDBJ databases">
        <authorList>
            <person name="de Groot N.N."/>
        </authorList>
    </citation>
    <scope>NUCLEOTIDE SEQUENCE [LARGE SCALE GENOMIC DNA]</scope>
    <source>
        <strain evidence="8 9">AA1</strain>
    </source>
</reference>
<dbReference type="PROSITE" id="PS51192">
    <property type="entry name" value="HELICASE_ATP_BIND_1"/>
    <property type="match status" value="1"/>
</dbReference>
<keyword evidence="1" id="KW-0547">Nucleotide-binding</keyword>
<dbReference type="Proteomes" id="UP000198870">
    <property type="component" value="Unassembled WGS sequence"/>
</dbReference>
<dbReference type="STRING" id="419481.SAMN05216233_103164"/>
<sequence>MESQAFKKEVERALRSLGRTMIRDRHPLRRDLKKLERTKTPDEKTTKKLGDLKARLSASMDERNRRRQNPPALNYNQALPVTARREEIVETIKKNQVVIISGETGSGKTTQIPKFCVEAGRGTGGLIAVTQPRRIAAVSVANRLAEEMGEEPGNSVGYKIRFHETGDKNGTIRLMTDGILLAEAQGDPFLSTYDTIIVDEAHERSLNIDFILGILRTLVKKRRDLKVIVTSATIDTEKFSKAFSGAPIIEVSGRTFPVEVIHQPLETKDDSYVEAAVNALDQLVCRGPYGDVLIFMPTEADIKEACDMIEGRRHKAMTVLPLYARLSAHDQKKVFQGAFGRKVIVSTNVAETSITIPGIKYVIDTGVARIPRYSPRTRTTSLPVMEISRSSADQRKGRCGRVENGVCIRLYDEASLESRPLFTLPEILRANLAEVILRMLSLRLGRVETFPFVDPPSAQSISDGFQTLLELGAIRETKGREGEVRHTLTETGRIMAAIPVDPKLSRILIEASANGCIDDVLVIIAALTIRDPRERPDGKEAQADQKHAAFKDPFSDFVTLLNIWKRFKEHMGGTNKMGPMKAFCKENYVSFLRMREWIDIHGQLSRIAKEFALGKGETPRETRDDNENKKTTFGAEYTAIHKSILAGYLSSIATCKEKNRYNATKGREVMIFPGSGLFNKGGQWIVASEMVETSRLFARNVARIDSGWLEELGGDLVRRSYSNPRWEKKMGAVVADEQVTLFGLIVVSDRKVLYGPTDPEEATRLFIRSALVEGDLEVPKGNRHFSFLAHNRSLVDDVREVEDRIRRRDILISEEDLFAFYADKVKNVWDIRTFSRRLKEAGGDAHLMMDPEAIARYTPEDEELAAFPKGITVGGGTFSLSYAFEPGKEKDGVTLTVPAHSAKALSKEALDWVVPGLMPEKIEAMIKGLPKEHRKRLVPVSDTVSIITGEMEELNTLKQGAFPTRPLITALGSFIAKRFGVRIPPNAWQAGAVPDHLKVRIAVTGAKGKELAASRDKSVLLTEAADAVIPKDDALQKLRRKWERNGLAEWPMDEIPESVPAPGGLFAYPALTVRKGSVDLILHRHDQEALRLHKKGVAALTALHLAKEVRGLSKDLKLTGEAKKRAAYFGGDASLTSALATKTTELLFASGLRSSHAFKAHVKEVSKSLYATGTKLLTAVEAILTEYHATSSLIYTEELRRSKTPAGQLLTGMMRNELDLLVPKNFIDLYEPKRLIQLERHIRAIALRAKRAFDAPEKDRTKAREVAPFVKAMNSLVASLNPDSSEEKKEAIEALFWSIEEFKISIYAQEIGTREKVSAKRLTKWIREIEVMI</sequence>
<evidence type="ECO:0000313" key="8">
    <source>
        <dbReference type="EMBL" id="SCY04944.1"/>
    </source>
</evidence>
<protein>
    <submittedName>
        <fullName evidence="8">ATP-dependent helicase HrpA</fullName>
    </submittedName>
</protein>
<dbReference type="SMART" id="SM00490">
    <property type="entry name" value="HELICc"/>
    <property type="match status" value="1"/>
</dbReference>
<dbReference type="SMART" id="SM00382">
    <property type="entry name" value="AAA"/>
    <property type="match status" value="1"/>
</dbReference>
<evidence type="ECO:0000259" key="6">
    <source>
        <dbReference type="PROSITE" id="PS51192"/>
    </source>
</evidence>
<dbReference type="InterPro" id="IPR001650">
    <property type="entry name" value="Helicase_C-like"/>
</dbReference>
<evidence type="ECO:0000256" key="2">
    <source>
        <dbReference type="ARBA" id="ARBA00022801"/>
    </source>
</evidence>
<evidence type="ECO:0000256" key="5">
    <source>
        <dbReference type="SAM" id="MobiDB-lite"/>
    </source>
</evidence>
<proteinExistence type="predicted"/>
<dbReference type="InterPro" id="IPR011709">
    <property type="entry name" value="DEAD-box_helicase_OB_fold"/>
</dbReference>
<keyword evidence="4" id="KW-0067">ATP-binding</keyword>
<dbReference type="Pfam" id="PF21010">
    <property type="entry name" value="HA2_C"/>
    <property type="match status" value="1"/>
</dbReference>
<dbReference type="GO" id="GO:0016787">
    <property type="term" value="F:hydrolase activity"/>
    <property type="evidence" value="ECO:0007669"/>
    <property type="project" value="UniProtKB-KW"/>
</dbReference>
<dbReference type="PANTHER" id="PTHR18934:SF99">
    <property type="entry name" value="ATP-DEPENDENT RNA HELICASE DHX37-RELATED"/>
    <property type="match status" value="1"/>
</dbReference>
<dbReference type="InterPro" id="IPR007502">
    <property type="entry name" value="Helicase-assoc_dom"/>
</dbReference>
<feature type="domain" description="Helicase ATP-binding" evidence="6">
    <location>
        <begin position="89"/>
        <end position="252"/>
    </location>
</feature>
<dbReference type="NCBIfam" id="TIGR01967">
    <property type="entry name" value="DEAH_box_HrpA"/>
    <property type="match status" value="1"/>
</dbReference>
<organism evidence="8 9">
    <name type="scientific">Desulfoluna spongiiphila</name>
    <dbReference type="NCBI Taxonomy" id="419481"/>
    <lineage>
        <taxon>Bacteria</taxon>
        <taxon>Pseudomonadati</taxon>
        <taxon>Thermodesulfobacteriota</taxon>
        <taxon>Desulfobacteria</taxon>
        <taxon>Desulfobacterales</taxon>
        <taxon>Desulfolunaceae</taxon>
        <taxon>Desulfoluna</taxon>
    </lineage>
</organism>
<evidence type="ECO:0000259" key="7">
    <source>
        <dbReference type="PROSITE" id="PS51194"/>
    </source>
</evidence>
<dbReference type="GO" id="GO:0003724">
    <property type="term" value="F:RNA helicase activity"/>
    <property type="evidence" value="ECO:0007669"/>
    <property type="project" value="InterPro"/>
</dbReference>
<dbReference type="InterPro" id="IPR011545">
    <property type="entry name" value="DEAD/DEAH_box_helicase_dom"/>
</dbReference>
<evidence type="ECO:0000313" key="9">
    <source>
        <dbReference type="Proteomes" id="UP000198870"/>
    </source>
</evidence>
<dbReference type="InterPro" id="IPR024590">
    <property type="entry name" value="HrpA_C"/>
</dbReference>
<evidence type="ECO:0000256" key="3">
    <source>
        <dbReference type="ARBA" id="ARBA00022806"/>
    </source>
</evidence>
<keyword evidence="3 8" id="KW-0347">Helicase</keyword>
<dbReference type="CDD" id="cd18791">
    <property type="entry name" value="SF2_C_RHA"/>
    <property type="match status" value="1"/>
</dbReference>
<dbReference type="Pfam" id="PF00270">
    <property type="entry name" value="DEAD"/>
    <property type="match status" value="1"/>
</dbReference>
<dbReference type="Gene3D" id="3.40.50.300">
    <property type="entry name" value="P-loop containing nucleotide triphosphate hydrolases"/>
    <property type="match status" value="2"/>
</dbReference>
<dbReference type="SMART" id="SM00847">
    <property type="entry name" value="HA2"/>
    <property type="match status" value="1"/>
</dbReference>
<feature type="domain" description="Helicase C-terminal" evidence="7">
    <location>
        <begin position="279"/>
        <end position="443"/>
    </location>
</feature>
<dbReference type="InterPro" id="IPR010222">
    <property type="entry name" value="RNA_helicase_HrpA"/>
</dbReference>
<dbReference type="OrthoDB" id="9805617at2"/>
<dbReference type="Pfam" id="PF11898">
    <property type="entry name" value="DUF3418"/>
    <property type="match status" value="1"/>
</dbReference>
<dbReference type="EMBL" id="FMUX01000003">
    <property type="protein sequence ID" value="SCY04944.1"/>
    <property type="molecule type" value="Genomic_DNA"/>
</dbReference>
<dbReference type="PANTHER" id="PTHR18934">
    <property type="entry name" value="ATP-DEPENDENT RNA HELICASE"/>
    <property type="match status" value="1"/>
</dbReference>
<dbReference type="Gene3D" id="1.20.120.1080">
    <property type="match status" value="1"/>
</dbReference>